<accession>A0ABP0ZA62</accession>
<protein>
    <submittedName>
        <fullName evidence="2">Uncharacterized protein</fullName>
    </submittedName>
</protein>
<feature type="transmembrane region" description="Helical" evidence="1">
    <location>
        <begin position="83"/>
        <end position="103"/>
    </location>
</feature>
<proteinExistence type="predicted"/>
<evidence type="ECO:0000313" key="2">
    <source>
        <dbReference type="EMBL" id="CAK9329379.1"/>
    </source>
</evidence>
<feature type="transmembrane region" description="Helical" evidence="1">
    <location>
        <begin position="16"/>
        <end position="37"/>
    </location>
</feature>
<evidence type="ECO:0000256" key="1">
    <source>
        <dbReference type="SAM" id="Phobius"/>
    </source>
</evidence>
<sequence>MYSPVVTSSFVSFSDYHLAFSLVIVDPFSPILLPSLIDVSISTKSLSPTISPFAIVGDCLCSVYVLFYFLYHLSTSLKLLSPPKMRLCLPLLSLLTTVSLALFSSLL</sequence>
<organism evidence="2 3">
    <name type="scientific">Citrullus colocynthis</name>
    <name type="common">colocynth</name>
    <dbReference type="NCBI Taxonomy" id="252529"/>
    <lineage>
        <taxon>Eukaryota</taxon>
        <taxon>Viridiplantae</taxon>
        <taxon>Streptophyta</taxon>
        <taxon>Embryophyta</taxon>
        <taxon>Tracheophyta</taxon>
        <taxon>Spermatophyta</taxon>
        <taxon>Magnoliopsida</taxon>
        <taxon>eudicotyledons</taxon>
        <taxon>Gunneridae</taxon>
        <taxon>Pentapetalae</taxon>
        <taxon>rosids</taxon>
        <taxon>fabids</taxon>
        <taxon>Cucurbitales</taxon>
        <taxon>Cucurbitaceae</taxon>
        <taxon>Benincaseae</taxon>
        <taxon>Citrullus</taxon>
    </lineage>
</organism>
<dbReference type="Proteomes" id="UP001642487">
    <property type="component" value="Chromosome 9"/>
</dbReference>
<evidence type="ECO:0000313" key="3">
    <source>
        <dbReference type="Proteomes" id="UP001642487"/>
    </source>
</evidence>
<name>A0ABP0ZA62_9ROSI</name>
<feature type="transmembrane region" description="Helical" evidence="1">
    <location>
        <begin position="49"/>
        <end position="71"/>
    </location>
</feature>
<keyword evidence="1" id="KW-1133">Transmembrane helix</keyword>
<reference evidence="2 3" key="1">
    <citation type="submission" date="2024-03" db="EMBL/GenBank/DDBJ databases">
        <authorList>
            <person name="Gkanogiannis A."/>
            <person name="Becerra Lopez-Lavalle L."/>
        </authorList>
    </citation>
    <scope>NUCLEOTIDE SEQUENCE [LARGE SCALE GENOMIC DNA]</scope>
</reference>
<keyword evidence="3" id="KW-1185">Reference proteome</keyword>
<gene>
    <name evidence="2" type="ORF">CITCOLO1_LOCUS21826</name>
</gene>
<dbReference type="EMBL" id="OZ021743">
    <property type="protein sequence ID" value="CAK9329379.1"/>
    <property type="molecule type" value="Genomic_DNA"/>
</dbReference>
<keyword evidence="1" id="KW-0472">Membrane</keyword>
<keyword evidence="1" id="KW-0812">Transmembrane</keyword>